<proteinExistence type="predicted"/>
<keyword evidence="2" id="KW-1185">Reference proteome</keyword>
<accession>A0A392RJM9</accession>
<feature type="non-terminal residue" evidence="1">
    <location>
        <position position="1"/>
    </location>
</feature>
<dbReference type="EMBL" id="LXQA010227361">
    <property type="protein sequence ID" value="MCI35815.1"/>
    <property type="molecule type" value="Genomic_DNA"/>
</dbReference>
<dbReference type="AlphaFoldDB" id="A0A392RJM9"/>
<reference evidence="1 2" key="1">
    <citation type="journal article" date="2018" name="Front. Plant Sci.">
        <title>Red Clover (Trifolium pratense) and Zigzag Clover (T. medium) - A Picture of Genomic Similarities and Differences.</title>
        <authorList>
            <person name="Dluhosova J."/>
            <person name="Istvanek J."/>
            <person name="Nedelnik J."/>
            <person name="Repkova J."/>
        </authorList>
    </citation>
    <scope>NUCLEOTIDE SEQUENCE [LARGE SCALE GENOMIC DNA]</scope>
    <source>
        <strain evidence="2">cv. 10/8</strain>
        <tissue evidence="1">Leaf</tissue>
    </source>
</reference>
<protein>
    <submittedName>
        <fullName evidence="1">Uncharacterized protein</fullName>
    </submittedName>
</protein>
<evidence type="ECO:0000313" key="1">
    <source>
        <dbReference type="EMBL" id="MCI35815.1"/>
    </source>
</evidence>
<dbReference type="Proteomes" id="UP000265520">
    <property type="component" value="Unassembled WGS sequence"/>
</dbReference>
<sequence>TEMEGKVLPKTFRGGDRGSSLHHREFLDPDCSGLGHELAQVPFCSA</sequence>
<evidence type="ECO:0000313" key="2">
    <source>
        <dbReference type="Proteomes" id="UP000265520"/>
    </source>
</evidence>
<comment type="caution">
    <text evidence="1">The sequence shown here is derived from an EMBL/GenBank/DDBJ whole genome shotgun (WGS) entry which is preliminary data.</text>
</comment>
<name>A0A392RJM9_9FABA</name>
<organism evidence="1 2">
    <name type="scientific">Trifolium medium</name>
    <dbReference type="NCBI Taxonomy" id="97028"/>
    <lineage>
        <taxon>Eukaryota</taxon>
        <taxon>Viridiplantae</taxon>
        <taxon>Streptophyta</taxon>
        <taxon>Embryophyta</taxon>
        <taxon>Tracheophyta</taxon>
        <taxon>Spermatophyta</taxon>
        <taxon>Magnoliopsida</taxon>
        <taxon>eudicotyledons</taxon>
        <taxon>Gunneridae</taxon>
        <taxon>Pentapetalae</taxon>
        <taxon>rosids</taxon>
        <taxon>fabids</taxon>
        <taxon>Fabales</taxon>
        <taxon>Fabaceae</taxon>
        <taxon>Papilionoideae</taxon>
        <taxon>50 kb inversion clade</taxon>
        <taxon>NPAAA clade</taxon>
        <taxon>Hologalegina</taxon>
        <taxon>IRL clade</taxon>
        <taxon>Trifolieae</taxon>
        <taxon>Trifolium</taxon>
    </lineage>
</organism>